<reference evidence="2" key="1">
    <citation type="journal article" date="2019" name="Int. J. Syst. Evol. Microbiol.">
        <title>The Global Catalogue of Microorganisms (GCM) 10K type strain sequencing project: providing services to taxonomists for standard genome sequencing and annotation.</title>
        <authorList>
            <consortium name="The Broad Institute Genomics Platform"/>
            <consortium name="The Broad Institute Genome Sequencing Center for Infectious Disease"/>
            <person name="Wu L."/>
            <person name="Ma J."/>
        </authorList>
    </citation>
    <scope>NUCLEOTIDE SEQUENCE [LARGE SCALE GENOMIC DNA]</scope>
    <source>
        <strain evidence="2">CCUG 67170</strain>
    </source>
</reference>
<comment type="caution">
    <text evidence="1">The sequence shown here is derived from an EMBL/GenBank/DDBJ whole genome shotgun (WGS) entry which is preliminary data.</text>
</comment>
<sequence>MLKKRLKRILLALSIVFVLAISGFIYINKNLSTYCIYYVKHMPQTHDKDTNPEMVVILDNLVYLGESRVNGIRFDTDGSNAIVKHNEFALGQGNRDNSVKFVLSFFHGKSNERSRMYYFDGSGKFVTYHYMKLDGEDSLYEKTETRKQEAQTYVDEVINPIVEEMEIEPKVNLQWLFNKKYQDRFN</sequence>
<gene>
    <name evidence="1" type="ORF">ACFORF_03055</name>
</gene>
<dbReference type="Proteomes" id="UP001595807">
    <property type="component" value="Unassembled WGS sequence"/>
</dbReference>
<dbReference type="EMBL" id="JBHRZV010000023">
    <property type="protein sequence ID" value="MFC3927606.1"/>
    <property type="molecule type" value="Genomic_DNA"/>
</dbReference>
<organism evidence="1 2">
    <name type="scientific">Streptococcus caprae</name>
    <dbReference type="NCBI Taxonomy" id="1640501"/>
    <lineage>
        <taxon>Bacteria</taxon>
        <taxon>Bacillati</taxon>
        <taxon>Bacillota</taxon>
        <taxon>Bacilli</taxon>
        <taxon>Lactobacillales</taxon>
        <taxon>Streptococcaceae</taxon>
        <taxon>Streptococcus</taxon>
    </lineage>
</organism>
<keyword evidence="2" id="KW-1185">Reference proteome</keyword>
<protein>
    <submittedName>
        <fullName evidence="1">Uncharacterized protein</fullName>
    </submittedName>
</protein>
<evidence type="ECO:0000313" key="2">
    <source>
        <dbReference type="Proteomes" id="UP001595807"/>
    </source>
</evidence>
<name>A0ABV8CUU1_9STRE</name>
<accession>A0ABV8CUU1</accession>
<proteinExistence type="predicted"/>
<evidence type="ECO:0000313" key="1">
    <source>
        <dbReference type="EMBL" id="MFC3927606.1"/>
    </source>
</evidence>
<dbReference type="RefSeq" id="WP_380425391.1">
    <property type="nucleotide sequence ID" value="NZ_JBHRZV010000023.1"/>
</dbReference>